<dbReference type="Proteomes" id="UP001269161">
    <property type="component" value="Segment"/>
</dbReference>
<evidence type="ECO:0000313" key="2">
    <source>
        <dbReference type="Proteomes" id="UP001269161"/>
    </source>
</evidence>
<name>A0AAF0D583_9CAUD</name>
<dbReference type="RefSeq" id="YP_011108623.1">
    <property type="nucleotide sequence ID" value="NC_091965.1"/>
</dbReference>
<dbReference type="InterPro" id="IPR057878">
    <property type="entry name" value="CrAss_Ring_2"/>
</dbReference>
<accession>A0AAF0D583</accession>
<protein>
    <submittedName>
        <fullName evidence="1">Integration host factor subunit</fullName>
    </submittedName>
</protein>
<organism evidence="1 2">
    <name type="scientific">Caudoviricetes sp. 'Rudgehvirus jaberico'</name>
    <dbReference type="NCBI Taxonomy" id="3028515"/>
    <lineage>
        <taxon>Viruses</taxon>
        <taxon>Duplodnaviria</taxon>
        <taxon>Heunggongvirae</taxon>
        <taxon>Uroviricota</taxon>
        <taxon>Caudoviricetes</taxon>
        <taxon>Crassvirales</taxon>
        <taxon>Intestiviridae</taxon>
        <taxon>Crudevirinae</taxon>
    </lineage>
</organism>
<proteinExistence type="predicted"/>
<sequence length="231" mass="26752">MASVNQLVSEIAHALGQPNNYVLRQTIRSAVYHERSEKIRRSYENHRYVDKVLNQRFRVTLIDVPDGDVFGTLSSIQYQVKRTEQRVPRPVRLPNNLPFQSIRTVGYNNLAIPFIKEANSQFYKELPGMCALPNYDYINGYIYINGNGNSVIQALGAIIIESPFEIPTDISYETYNEEKQKITDDDQWLIPEDMVEQIKETIFKRNLMNVPRETNEIPVKDNINQNANIDL</sequence>
<keyword evidence="2" id="KW-1185">Reference proteome</keyword>
<evidence type="ECO:0000313" key="1">
    <source>
        <dbReference type="EMBL" id="WEU69861.1"/>
    </source>
</evidence>
<reference evidence="1" key="1">
    <citation type="submission" date="2023-01" db="EMBL/GenBank/DDBJ databases">
        <title>New crAssphage isolates infecting Bacteroides cellulosilyticus.</title>
        <authorList>
            <person name="Papudeshi B."/>
            <person name="Vega A.A."/>
            <person name="Souza C."/>
            <person name="Giles S.K."/>
            <person name="Mallawaarachchi V."/>
            <person name="Roach M.J."/>
            <person name="An M."/>
            <person name="Jacobson N."/>
            <person name="McNair K."/>
            <person name="Mora M.F."/>
            <person name="Pastrana K."/>
            <person name="Leigh C."/>
            <person name="Cram C."/>
            <person name="Plewa W.S."/>
            <person name="Grigson S.R."/>
            <person name="Bouras G.S."/>
            <person name="Decewicz P."/>
            <person name="Luque A."/>
            <person name="Droit L."/>
            <person name="Handley S."/>
            <person name="Segall A.M."/>
            <person name="Dinsdale E.A."/>
            <person name="Edwards R.A."/>
        </authorList>
    </citation>
    <scope>NUCLEOTIDE SEQUENCE</scope>
    <source>
        <strain evidence="1">Bc11</strain>
    </source>
</reference>
<dbReference type="EMBL" id="OQ198719">
    <property type="protein sequence ID" value="WEU69861.1"/>
    <property type="molecule type" value="Genomic_DNA"/>
</dbReference>
<dbReference type="Pfam" id="PF25702">
    <property type="entry name" value="CrAss_Ring_2"/>
    <property type="match status" value="1"/>
</dbReference>